<gene>
    <name evidence="1" type="ORF">CSC2_14060</name>
</gene>
<dbReference type="Pfam" id="PF02585">
    <property type="entry name" value="PIG-L"/>
    <property type="match status" value="1"/>
</dbReference>
<sequence>MIQILNKILSRTTKVIPIPKYCLPSISKALIVAPHMDDDIVGCGGTIHRIGQAGAEVSVLYLTNGCRGNSNMQYDEQLGNVRRLEAEKAFHYITGERFKNLFYMDICDECVSKHLEETDDLKKILMKDEYDAIFVPYVLDIHPDHRAANYLLTNVLEKIDKKITIYFYEVWVPLIPNLIVDITASFSEKCNAMKMHESQMATKNYIKMISCLNGYRANFADRDEMLYAEAFYKCSIDEYIQIISEVRQGLVY</sequence>
<keyword evidence="2" id="KW-1185">Reference proteome</keyword>
<dbReference type="RefSeq" id="WP_206868953.1">
    <property type="nucleotide sequence ID" value="NZ_BMBA01000001.1"/>
</dbReference>
<organism evidence="1 2">
    <name type="scientific">Clostridium zeae</name>
    <dbReference type="NCBI Taxonomy" id="2759022"/>
    <lineage>
        <taxon>Bacteria</taxon>
        <taxon>Bacillati</taxon>
        <taxon>Bacillota</taxon>
        <taxon>Clostridia</taxon>
        <taxon>Eubacteriales</taxon>
        <taxon>Clostridiaceae</taxon>
        <taxon>Clostridium</taxon>
    </lineage>
</organism>
<accession>A0ABQ1E7X3</accession>
<dbReference type="SUPFAM" id="SSF102588">
    <property type="entry name" value="LmbE-like"/>
    <property type="match status" value="1"/>
</dbReference>
<evidence type="ECO:0000313" key="2">
    <source>
        <dbReference type="Proteomes" id="UP000663802"/>
    </source>
</evidence>
<dbReference type="PANTHER" id="PTHR12993">
    <property type="entry name" value="N-ACETYLGLUCOSAMINYL-PHOSPHATIDYLINOSITOL DE-N-ACETYLASE-RELATED"/>
    <property type="match status" value="1"/>
</dbReference>
<dbReference type="EMBL" id="BMBA01000001">
    <property type="protein sequence ID" value="GFZ30880.1"/>
    <property type="molecule type" value="Genomic_DNA"/>
</dbReference>
<dbReference type="InterPro" id="IPR024078">
    <property type="entry name" value="LmbE-like_dom_sf"/>
</dbReference>
<dbReference type="Gene3D" id="3.40.50.10320">
    <property type="entry name" value="LmbE-like"/>
    <property type="match status" value="1"/>
</dbReference>
<name>A0ABQ1E7X3_9CLOT</name>
<proteinExistence type="predicted"/>
<dbReference type="InterPro" id="IPR003737">
    <property type="entry name" value="GlcNAc_PI_deacetylase-related"/>
</dbReference>
<reference evidence="1 2" key="1">
    <citation type="journal article" date="2021" name="Int. J. Syst. Evol. Microbiol.">
        <title>Clostridium zeae sp. nov., isolated from corn silage.</title>
        <authorList>
            <person name="Kobayashi H."/>
            <person name="Tanizawa Y."/>
            <person name="Yagura M."/>
            <person name="Sakamoto M."/>
            <person name="Ohkuma M."/>
            <person name="Tohno M."/>
        </authorList>
    </citation>
    <scope>NUCLEOTIDE SEQUENCE [LARGE SCALE GENOMIC DNA]</scope>
    <source>
        <strain evidence="1 2">CSC2</strain>
    </source>
</reference>
<dbReference type="PANTHER" id="PTHR12993:SF11">
    <property type="entry name" value="N-ACETYLGLUCOSAMINYL-PHOSPHATIDYLINOSITOL DE-N-ACETYLASE"/>
    <property type="match status" value="1"/>
</dbReference>
<dbReference type="Proteomes" id="UP000663802">
    <property type="component" value="Unassembled WGS sequence"/>
</dbReference>
<evidence type="ECO:0000313" key="1">
    <source>
        <dbReference type="EMBL" id="GFZ30880.1"/>
    </source>
</evidence>
<protein>
    <submittedName>
        <fullName evidence="1">Diacetylchitobiose deacetylase</fullName>
    </submittedName>
</protein>
<comment type="caution">
    <text evidence="1">The sequence shown here is derived from an EMBL/GenBank/DDBJ whole genome shotgun (WGS) entry which is preliminary data.</text>
</comment>